<keyword evidence="1 3" id="KW-0378">Hydrolase</keyword>
<protein>
    <submittedName>
        <fullName evidence="6">Beta-N-acetylglucosaminidase domain-containing protein</fullName>
    </submittedName>
</protein>
<dbReference type="Gene3D" id="1.20.58.460">
    <property type="entry name" value="Hyaluronidase post-catalytic domain-like"/>
    <property type="match status" value="1"/>
</dbReference>
<evidence type="ECO:0000313" key="7">
    <source>
        <dbReference type="Proteomes" id="UP001595690"/>
    </source>
</evidence>
<dbReference type="InterPro" id="IPR011496">
    <property type="entry name" value="O-GlcNAcase_cat"/>
</dbReference>
<dbReference type="Pfam" id="PF07555">
    <property type="entry name" value="NAGidase"/>
    <property type="match status" value="1"/>
</dbReference>
<dbReference type="SUPFAM" id="SSF55545">
    <property type="entry name" value="beta-N-acetylhexosaminidase-like domain"/>
    <property type="match status" value="1"/>
</dbReference>
<dbReference type="InterPro" id="IPR015882">
    <property type="entry name" value="HEX_bac_N"/>
</dbReference>
<evidence type="ECO:0000256" key="2">
    <source>
        <dbReference type="ARBA" id="ARBA00023295"/>
    </source>
</evidence>
<proteinExistence type="inferred from homology"/>
<feature type="signal peptide" evidence="4">
    <location>
        <begin position="1"/>
        <end position="24"/>
    </location>
</feature>
<comment type="similarity">
    <text evidence="3">Belongs to the glycosyl hydrolase 84 family.</text>
</comment>
<keyword evidence="4" id="KW-0732">Signal</keyword>
<dbReference type="Gene3D" id="3.20.20.80">
    <property type="entry name" value="Glycosidases"/>
    <property type="match status" value="1"/>
</dbReference>
<dbReference type="EMBL" id="JBHRZI010000057">
    <property type="protein sequence ID" value="MFC3899046.1"/>
    <property type="molecule type" value="Genomic_DNA"/>
</dbReference>
<feature type="domain" description="GH84" evidence="5">
    <location>
        <begin position="148"/>
        <end position="429"/>
    </location>
</feature>
<dbReference type="Proteomes" id="UP001595690">
    <property type="component" value="Unassembled WGS sequence"/>
</dbReference>
<evidence type="ECO:0000256" key="3">
    <source>
        <dbReference type="PROSITE-ProRule" id="PRU01353"/>
    </source>
</evidence>
<organism evidence="6 7">
    <name type="scientific">Lentzea rhizosphaerae</name>
    <dbReference type="NCBI Taxonomy" id="2041025"/>
    <lineage>
        <taxon>Bacteria</taxon>
        <taxon>Bacillati</taxon>
        <taxon>Actinomycetota</taxon>
        <taxon>Actinomycetes</taxon>
        <taxon>Pseudonocardiales</taxon>
        <taxon>Pseudonocardiaceae</taxon>
        <taxon>Lentzea</taxon>
    </lineage>
</organism>
<feature type="active site" description="Proton donor" evidence="3">
    <location>
        <position position="263"/>
    </location>
</feature>
<dbReference type="Pfam" id="PF02838">
    <property type="entry name" value="Glyco_hydro_20b"/>
    <property type="match status" value="1"/>
</dbReference>
<dbReference type="InterPro" id="IPR017853">
    <property type="entry name" value="GH"/>
</dbReference>
<gene>
    <name evidence="6" type="ORF">ACFOWZ_46915</name>
</gene>
<comment type="caution">
    <text evidence="6">The sequence shown here is derived from an EMBL/GenBank/DDBJ whole genome shotgun (WGS) entry which is preliminary data.</text>
</comment>
<dbReference type="SUPFAM" id="SSF51445">
    <property type="entry name" value="(Trans)glycosidases"/>
    <property type="match status" value="1"/>
</dbReference>
<evidence type="ECO:0000313" key="6">
    <source>
        <dbReference type="EMBL" id="MFC3899046.1"/>
    </source>
</evidence>
<dbReference type="InterPro" id="IPR029018">
    <property type="entry name" value="Hex-like_dom2"/>
</dbReference>
<sequence>MRKKGLIFAAVIVLVAAGAAGFWAARENAAPKRASDVDVWPTPQASERVGDDVPIPASVTVEGDVEAITRQVVEKALTGGSGDGKLTVRFRTDKSLTAEGYALNVGRDEIDIASADPSGAFYAVQTLRQLVKQGKVLGVKIDDHPSLRLRGIVEGFYGRRWTYAEQQEQIDFAASVKSNSYVYAPKDDPYHRDRWREPYPADRLAELGELAKRAAVSHVQFTYSLAPGLSMCYSKDSDRDAIQAKLAQLHSSGIKSFALLLDDIDYAKWNCSEDQAEYGPPNRTNAARAQNDLLNDTALTIRNQMPDVGPLITVLTEYGDITPTPYKRVFRDGLDKSVVVMWTGTAVVPRAITRKESERAKELWGRKTLIWDNYPVNDYPDAAGRLFLGSYSDREPGLQVEGLLANPMSQAYASRVAMFEMADYAWNDQAYDEHRSENAYARLLAGGDEKLTTALLAFFDLNSWTAPRLAAELDEFTEKWRAGDKGTAVAGLRAYADVLAGAAKLIREKVHPGFVTDSAPWLDQSELLGKALQATADGLGGNHERFADSDELVKRLDKKLKTGDGKLEKFLDQAPEM</sequence>
<dbReference type="PANTHER" id="PTHR13170">
    <property type="entry name" value="O-GLCNACASE"/>
    <property type="match status" value="1"/>
</dbReference>
<dbReference type="PANTHER" id="PTHR13170:SF16">
    <property type="entry name" value="PROTEIN O-GLCNACASE"/>
    <property type="match status" value="1"/>
</dbReference>
<accession>A0ABV8CAX9</accession>
<reference evidence="7" key="1">
    <citation type="journal article" date="2019" name="Int. J. Syst. Evol. Microbiol.">
        <title>The Global Catalogue of Microorganisms (GCM) 10K type strain sequencing project: providing services to taxonomists for standard genome sequencing and annotation.</title>
        <authorList>
            <consortium name="The Broad Institute Genomics Platform"/>
            <consortium name="The Broad Institute Genome Sequencing Center for Infectious Disease"/>
            <person name="Wu L."/>
            <person name="Ma J."/>
        </authorList>
    </citation>
    <scope>NUCLEOTIDE SEQUENCE [LARGE SCALE GENOMIC DNA]</scope>
    <source>
        <strain evidence="7">CGMCC 4.7405</strain>
    </source>
</reference>
<dbReference type="Gene3D" id="3.30.379.10">
    <property type="entry name" value="Chitobiase/beta-hexosaminidase domain 2-like"/>
    <property type="match status" value="1"/>
</dbReference>
<keyword evidence="7" id="KW-1185">Reference proteome</keyword>
<evidence type="ECO:0000259" key="5">
    <source>
        <dbReference type="PROSITE" id="PS52009"/>
    </source>
</evidence>
<name>A0ABV8CAX9_9PSEU</name>
<evidence type="ECO:0000256" key="4">
    <source>
        <dbReference type="SAM" id="SignalP"/>
    </source>
</evidence>
<dbReference type="PROSITE" id="PS52009">
    <property type="entry name" value="GH84"/>
    <property type="match status" value="1"/>
</dbReference>
<dbReference type="InterPro" id="IPR051822">
    <property type="entry name" value="Glycosyl_Hydrolase_84"/>
</dbReference>
<keyword evidence="2 3" id="KW-0326">Glycosidase</keyword>
<dbReference type="RefSeq" id="WP_382381015.1">
    <property type="nucleotide sequence ID" value="NZ_JBHRZI010000057.1"/>
</dbReference>
<evidence type="ECO:0000256" key="1">
    <source>
        <dbReference type="ARBA" id="ARBA00022801"/>
    </source>
</evidence>
<feature type="chain" id="PRO_5046988764" evidence="4">
    <location>
        <begin position="25"/>
        <end position="577"/>
    </location>
</feature>